<sequence length="120" mass="13143">MTVHGLVNSRESLNQSRGPQNAVSGIISSHGQASRMHKEAFVATIGSATSCMLMCFVRKQEKRAQTWAKIWTLGELEKACDVEIGFISHSSCLGRHLAQRTINRVIMLVGKQLGSLKSFG</sequence>
<evidence type="ECO:0000313" key="2">
    <source>
        <dbReference type="EMBL" id="PVD36444.1"/>
    </source>
</evidence>
<dbReference type="AlphaFoldDB" id="A0A2T7PSQ7"/>
<proteinExistence type="predicted"/>
<dbReference type="Proteomes" id="UP000245119">
    <property type="component" value="Linkage Group LG2"/>
</dbReference>
<feature type="compositionally biased region" description="Polar residues" evidence="1">
    <location>
        <begin position="9"/>
        <end position="30"/>
    </location>
</feature>
<keyword evidence="3" id="KW-1185">Reference proteome</keyword>
<feature type="region of interest" description="Disordered" evidence="1">
    <location>
        <begin position="1"/>
        <end position="30"/>
    </location>
</feature>
<evidence type="ECO:0000313" key="3">
    <source>
        <dbReference type="Proteomes" id="UP000245119"/>
    </source>
</evidence>
<organism evidence="2 3">
    <name type="scientific">Pomacea canaliculata</name>
    <name type="common">Golden apple snail</name>
    <dbReference type="NCBI Taxonomy" id="400727"/>
    <lineage>
        <taxon>Eukaryota</taxon>
        <taxon>Metazoa</taxon>
        <taxon>Spiralia</taxon>
        <taxon>Lophotrochozoa</taxon>
        <taxon>Mollusca</taxon>
        <taxon>Gastropoda</taxon>
        <taxon>Caenogastropoda</taxon>
        <taxon>Architaenioglossa</taxon>
        <taxon>Ampullarioidea</taxon>
        <taxon>Ampullariidae</taxon>
        <taxon>Pomacea</taxon>
    </lineage>
</organism>
<gene>
    <name evidence="2" type="ORF">C0Q70_03428</name>
</gene>
<accession>A0A2T7PSQ7</accession>
<protein>
    <submittedName>
        <fullName evidence="2">Uncharacterized protein</fullName>
    </submittedName>
</protein>
<evidence type="ECO:0000256" key="1">
    <source>
        <dbReference type="SAM" id="MobiDB-lite"/>
    </source>
</evidence>
<reference evidence="2 3" key="1">
    <citation type="submission" date="2018-04" db="EMBL/GenBank/DDBJ databases">
        <title>The genome of golden apple snail Pomacea canaliculata provides insight into stress tolerance and invasive adaptation.</title>
        <authorList>
            <person name="Liu C."/>
            <person name="Liu B."/>
            <person name="Ren Y."/>
            <person name="Zhang Y."/>
            <person name="Wang H."/>
            <person name="Li S."/>
            <person name="Jiang F."/>
            <person name="Yin L."/>
            <person name="Zhang G."/>
            <person name="Qian W."/>
            <person name="Fan W."/>
        </authorList>
    </citation>
    <scope>NUCLEOTIDE SEQUENCE [LARGE SCALE GENOMIC DNA]</scope>
    <source>
        <strain evidence="2">SZHN2017</strain>
        <tissue evidence="2">Muscle</tissue>
    </source>
</reference>
<name>A0A2T7PSQ7_POMCA</name>
<comment type="caution">
    <text evidence="2">The sequence shown here is derived from an EMBL/GenBank/DDBJ whole genome shotgun (WGS) entry which is preliminary data.</text>
</comment>
<dbReference type="EMBL" id="PZQS01000002">
    <property type="protein sequence ID" value="PVD36444.1"/>
    <property type="molecule type" value="Genomic_DNA"/>
</dbReference>